<feature type="domain" description="Nose resistant-to-fluoxetine protein N-terminal" evidence="3">
    <location>
        <begin position="41"/>
        <end position="202"/>
    </location>
</feature>
<dbReference type="SMART" id="SM00703">
    <property type="entry name" value="NRF"/>
    <property type="match status" value="1"/>
</dbReference>
<gene>
    <name evidence="4" type="ORF">HF086_008461</name>
</gene>
<feature type="signal peptide" evidence="2">
    <location>
        <begin position="1"/>
        <end position="19"/>
    </location>
</feature>
<evidence type="ECO:0000313" key="5">
    <source>
        <dbReference type="Proteomes" id="UP000814243"/>
    </source>
</evidence>
<dbReference type="InterPro" id="IPR006621">
    <property type="entry name" value="Nose-resist-to-fluoxetine_N"/>
</dbReference>
<keyword evidence="1" id="KW-0812">Transmembrane</keyword>
<dbReference type="InterPro" id="IPR052728">
    <property type="entry name" value="O2_lipid_transport_reg"/>
</dbReference>
<name>A0A922SM30_SPOEX</name>
<feature type="transmembrane region" description="Helical" evidence="1">
    <location>
        <begin position="208"/>
        <end position="230"/>
    </location>
</feature>
<evidence type="ECO:0000259" key="3">
    <source>
        <dbReference type="SMART" id="SM00703"/>
    </source>
</evidence>
<evidence type="ECO:0000256" key="1">
    <source>
        <dbReference type="SAM" id="Phobius"/>
    </source>
</evidence>
<evidence type="ECO:0000313" key="4">
    <source>
        <dbReference type="EMBL" id="KAH9642830.1"/>
    </source>
</evidence>
<dbReference type="PANTHER" id="PTHR11161">
    <property type="entry name" value="O-ACYLTRANSFERASE"/>
    <property type="match status" value="1"/>
</dbReference>
<dbReference type="GO" id="GO:0016747">
    <property type="term" value="F:acyltransferase activity, transferring groups other than amino-acyl groups"/>
    <property type="evidence" value="ECO:0007669"/>
    <property type="project" value="InterPro"/>
</dbReference>
<keyword evidence="2" id="KW-0732">Signal</keyword>
<dbReference type="InterPro" id="IPR002656">
    <property type="entry name" value="Acyl_transf_3_dom"/>
</dbReference>
<organism evidence="4 5">
    <name type="scientific">Spodoptera exigua</name>
    <name type="common">Beet armyworm</name>
    <name type="synonym">Noctua fulgens</name>
    <dbReference type="NCBI Taxonomy" id="7107"/>
    <lineage>
        <taxon>Eukaryota</taxon>
        <taxon>Metazoa</taxon>
        <taxon>Ecdysozoa</taxon>
        <taxon>Arthropoda</taxon>
        <taxon>Hexapoda</taxon>
        <taxon>Insecta</taxon>
        <taxon>Pterygota</taxon>
        <taxon>Neoptera</taxon>
        <taxon>Endopterygota</taxon>
        <taxon>Lepidoptera</taxon>
        <taxon>Glossata</taxon>
        <taxon>Ditrysia</taxon>
        <taxon>Noctuoidea</taxon>
        <taxon>Noctuidae</taxon>
        <taxon>Amphipyrinae</taxon>
        <taxon>Spodoptera</taxon>
    </lineage>
</organism>
<keyword evidence="1" id="KW-1133">Transmembrane helix</keyword>
<dbReference type="PANTHER" id="PTHR11161:SF0">
    <property type="entry name" value="O-ACYLTRANSFERASE LIKE PROTEIN"/>
    <property type="match status" value="1"/>
</dbReference>
<dbReference type="AlphaFoldDB" id="A0A922SM30"/>
<proteinExistence type="predicted"/>
<accession>A0A922SM30</accession>
<evidence type="ECO:0000256" key="2">
    <source>
        <dbReference type="SAM" id="SignalP"/>
    </source>
</evidence>
<dbReference type="Proteomes" id="UP000814243">
    <property type="component" value="Unassembled WGS sequence"/>
</dbReference>
<protein>
    <recommendedName>
        <fullName evidence="3">Nose resistant-to-fluoxetine protein N-terminal domain-containing protein</fullName>
    </recommendedName>
</protein>
<reference evidence="4" key="1">
    <citation type="journal article" date="2021" name="G3 (Bethesda)">
        <title>Genome and transcriptome analysis of the beet armyworm Spodoptera exigua reveals targets for pest control. .</title>
        <authorList>
            <person name="Simon S."/>
            <person name="Breeschoten T."/>
            <person name="Jansen H.J."/>
            <person name="Dirks R.P."/>
            <person name="Schranz M.E."/>
            <person name="Ros V.I.D."/>
        </authorList>
    </citation>
    <scope>NUCLEOTIDE SEQUENCE</scope>
    <source>
        <strain evidence="4">TB_SE_WUR_2020</strain>
    </source>
</reference>
<comment type="caution">
    <text evidence="4">The sequence shown here is derived from an EMBL/GenBank/DDBJ whole genome shotgun (WGS) entry which is preliminary data.</text>
</comment>
<feature type="transmembrane region" description="Helical" evidence="1">
    <location>
        <begin position="359"/>
        <end position="380"/>
    </location>
</feature>
<feature type="transmembrane region" description="Helical" evidence="1">
    <location>
        <begin position="296"/>
        <end position="314"/>
    </location>
</feature>
<feature type="transmembrane region" description="Helical" evidence="1">
    <location>
        <begin position="445"/>
        <end position="465"/>
    </location>
</feature>
<keyword evidence="1" id="KW-0472">Membrane</keyword>
<dbReference type="EMBL" id="JACEFF010000173">
    <property type="protein sequence ID" value="KAH9642830.1"/>
    <property type="molecule type" value="Genomic_DNA"/>
</dbReference>
<feature type="chain" id="PRO_5037664654" description="Nose resistant-to-fluoxetine protein N-terminal domain-containing protein" evidence="2">
    <location>
        <begin position="20"/>
        <end position="557"/>
    </location>
</feature>
<dbReference type="Pfam" id="PF20146">
    <property type="entry name" value="NRF"/>
    <property type="match status" value="1"/>
</dbReference>
<sequence>MALQVQILILLLSTSFVLGLNGIERKTPAVDSDLYESVIDAAECRRQIRTIRRNSMLMLQFADAGIRMPRGVLIGNSVDMGNYYQCLGIDHQLPDMHIEGKYCSIMVPVNQTLHLPRPQGTTSSQFDPYPLQIDNETMNLIEQYYKTRSELQILSGNFEDFEVDTRLAVCIPKPCTTQQAISSLLFNVSAIGFRYTEHYCRLPNDKPWSPADTAAVTLAMLWVIVGHTFSTETFLANPADSQSWMFSAEALWITAATMTVDTFFTVTGVLLVYTTAAKMNQITFLKNLHWFYLSRYVRVTPLLAAIVLIQASFLNQFYDGPHWTTVITHTQRCRNNWWSTLLHVQNFVHTRNMCIAHSWYMAIDFQLYILSPLVLIWPVLRNDGLFSGILLQYSGTSFSFLRGDGLWLRSTPLSQEQVTNTMGPINWFLSLDEWRLPARLSYAMYLFHYPLMFTLNNTAVAPFYFSVGNLVFKFLSYTVLSAFVSFFFILLIDSPVTVLFKLLMDSVKEDKDENVNIENNGTSKANEGLEKAGPDVITVEINGDNGARIRKNVPTDS</sequence>
<dbReference type="Pfam" id="PF01757">
    <property type="entry name" value="Acyl_transf_3"/>
    <property type="match status" value="1"/>
</dbReference>
<feature type="transmembrane region" description="Helical" evidence="1">
    <location>
        <begin position="250"/>
        <end position="275"/>
    </location>
</feature>